<name>A0A0V1N5E5_9BILA</name>
<protein>
    <submittedName>
        <fullName evidence="1">Uncharacterized protein</fullName>
    </submittedName>
</protein>
<organism evidence="1 2">
    <name type="scientific">Trichinella papuae</name>
    <dbReference type="NCBI Taxonomy" id="268474"/>
    <lineage>
        <taxon>Eukaryota</taxon>
        <taxon>Metazoa</taxon>
        <taxon>Ecdysozoa</taxon>
        <taxon>Nematoda</taxon>
        <taxon>Enoplea</taxon>
        <taxon>Dorylaimia</taxon>
        <taxon>Trichinellida</taxon>
        <taxon>Trichinellidae</taxon>
        <taxon>Trichinella</taxon>
    </lineage>
</organism>
<sequence>MGCRLLAVFQLYVDIENCQKCFSGYLENHEIIVENENARISFCCETVATVDVD</sequence>
<evidence type="ECO:0000313" key="1">
    <source>
        <dbReference type="EMBL" id="KRZ79204.1"/>
    </source>
</evidence>
<keyword evidence="2" id="KW-1185">Reference proteome</keyword>
<comment type="caution">
    <text evidence="1">The sequence shown here is derived from an EMBL/GenBank/DDBJ whole genome shotgun (WGS) entry which is preliminary data.</text>
</comment>
<accession>A0A0V1N5E5</accession>
<dbReference type="EMBL" id="JYDO01000007">
    <property type="protein sequence ID" value="KRZ79204.1"/>
    <property type="molecule type" value="Genomic_DNA"/>
</dbReference>
<dbReference type="Proteomes" id="UP000054843">
    <property type="component" value="Unassembled WGS sequence"/>
</dbReference>
<reference evidence="1 2" key="1">
    <citation type="submission" date="2015-01" db="EMBL/GenBank/DDBJ databases">
        <title>Evolution of Trichinella species and genotypes.</title>
        <authorList>
            <person name="Korhonen P.K."/>
            <person name="Edoardo P."/>
            <person name="Giuseppe L.R."/>
            <person name="Gasser R.B."/>
        </authorList>
    </citation>
    <scope>NUCLEOTIDE SEQUENCE [LARGE SCALE GENOMIC DNA]</scope>
    <source>
        <strain evidence="1">ISS1980</strain>
    </source>
</reference>
<proteinExistence type="predicted"/>
<evidence type="ECO:0000313" key="2">
    <source>
        <dbReference type="Proteomes" id="UP000054843"/>
    </source>
</evidence>
<dbReference type="AlphaFoldDB" id="A0A0V1N5E5"/>
<gene>
    <name evidence="1" type="ORF">T10_9636</name>
</gene>